<proteinExistence type="predicted"/>
<evidence type="ECO:0000313" key="2">
    <source>
        <dbReference type="EMBL" id="OCS83014.1"/>
    </source>
</evidence>
<keyword evidence="1" id="KW-0472">Membrane</keyword>
<organism evidence="2 3">
    <name type="scientific">Caryophanon tenue</name>
    <dbReference type="NCBI Taxonomy" id="33978"/>
    <lineage>
        <taxon>Bacteria</taxon>
        <taxon>Bacillati</taxon>
        <taxon>Bacillota</taxon>
        <taxon>Bacilli</taxon>
        <taxon>Bacillales</taxon>
        <taxon>Caryophanaceae</taxon>
        <taxon>Caryophanon</taxon>
    </lineage>
</organism>
<evidence type="ECO:0000256" key="1">
    <source>
        <dbReference type="SAM" id="Phobius"/>
    </source>
</evidence>
<dbReference type="Proteomes" id="UP000093199">
    <property type="component" value="Unassembled WGS sequence"/>
</dbReference>
<feature type="transmembrane region" description="Helical" evidence="1">
    <location>
        <begin position="9"/>
        <end position="29"/>
    </location>
</feature>
<name>A0A1C0Y787_9BACL</name>
<keyword evidence="3" id="KW-1185">Reference proteome</keyword>
<sequence>MQKQRNEELWLFLLGAVVVSAIGILITMFTEQLAWILVAFVIGVLLIGEVLIYAAEQKAAFEDEEKS</sequence>
<keyword evidence="1" id="KW-0812">Transmembrane</keyword>
<accession>A0A1C0Y787</accession>
<dbReference type="RefSeq" id="WP_066547931.1">
    <property type="nucleotide sequence ID" value="NZ_MASJ01000039.1"/>
</dbReference>
<comment type="caution">
    <text evidence="2">The sequence shown here is derived from an EMBL/GenBank/DDBJ whole genome shotgun (WGS) entry which is preliminary data.</text>
</comment>
<reference evidence="2 3" key="1">
    <citation type="submission" date="2016-07" db="EMBL/GenBank/DDBJ databases">
        <title>Caryophanon tenue genome sequencing.</title>
        <authorList>
            <person name="Verma A."/>
            <person name="Pal Y."/>
            <person name="Krishnamurthi S."/>
        </authorList>
    </citation>
    <scope>NUCLEOTIDE SEQUENCE [LARGE SCALE GENOMIC DNA]</scope>
    <source>
        <strain evidence="2 3">DSM 14152</strain>
    </source>
</reference>
<dbReference type="OrthoDB" id="9864008at2"/>
<feature type="transmembrane region" description="Helical" evidence="1">
    <location>
        <begin position="35"/>
        <end position="55"/>
    </location>
</feature>
<dbReference type="AlphaFoldDB" id="A0A1C0Y787"/>
<keyword evidence="1" id="KW-1133">Transmembrane helix</keyword>
<dbReference type="EMBL" id="MASJ01000039">
    <property type="protein sequence ID" value="OCS83014.1"/>
    <property type="molecule type" value="Genomic_DNA"/>
</dbReference>
<evidence type="ECO:0000313" key="3">
    <source>
        <dbReference type="Proteomes" id="UP000093199"/>
    </source>
</evidence>
<protein>
    <submittedName>
        <fullName evidence="2">Uncharacterized protein</fullName>
    </submittedName>
</protein>
<dbReference type="STRING" id="33978.A6M13_06325"/>
<gene>
    <name evidence="2" type="ORF">A6M13_06325</name>
</gene>